<keyword evidence="3" id="KW-1185">Reference proteome</keyword>
<proteinExistence type="predicted"/>
<keyword evidence="1" id="KW-0472">Membrane</keyword>
<evidence type="ECO:0000313" key="3">
    <source>
        <dbReference type="Proteomes" id="UP000014629"/>
    </source>
</evidence>
<organism evidence="2 3">
    <name type="scientific">Streptomyces aurantiacus JA 4570</name>
    <dbReference type="NCBI Taxonomy" id="1286094"/>
    <lineage>
        <taxon>Bacteria</taxon>
        <taxon>Bacillati</taxon>
        <taxon>Actinomycetota</taxon>
        <taxon>Actinomycetes</taxon>
        <taxon>Kitasatosporales</taxon>
        <taxon>Streptomycetaceae</taxon>
        <taxon>Streptomyces</taxon>
        <taxon>Streptomyces aurantiacus group</taxon>
    </lineage>
</organism>
<feature type="transmembrane region" description="Helical" evidence="1">
    <location>
        <begin position="166"/>
        <end position="185"/>
    </location>
</feature>
<dbReference type="AlphaFoldDB" id="S4AXL5"/>
<keyword evidence="1" id="KW-1133">Transmembrane helix</keyword>
<gene>
    <name evidence="2" type="ORF">STRAU_0770</name>
</gene>
<name>S4AXL5_9ACTN</name>
<keyword evidence="1" id="KW-0812">Transmembrane</keyword>
<feature type="transmembrane region" description="Helical" evidence="1">
    <location>
        <begin position="39"/>
        <end position="63"/>
    </location>
</feature>
<dbReference type="Proteomes" id="UP000014629">
    <property type="component" value="Unassembled WGS sequence"/>
</dbReference>
<protein>
    <submittedName>
        <fullName evidence="2">Uncharacterized protein</fullName>
    </submittedName>
</protein>
<accession>S4AXL5</accession>
<evidence type="ECO:0000313" key="2">
    <source>
        <dbReference type="EMBL" id="EPH46162.1"/>
    </source>
</evidence>
<dbReference type="EMBL" id="AOPZ01000027">
    <property type="protein sequence ID" value="EPH46162.1"/>
    <property type="molecule type" value="Genomic_DNA"/>
</dbReference>
<dbReference type="PATRIC" id="fig|1286094.4.peg.752"/>
<comment type="caution">
    <text evidence="2">The sequence shown here is derived from an EMBL/GenBank/DDBJ whole genome shotgun (WGS) entry which is preliminary data.</text>
</comment>
<reference evidence="2 3" key="1">
    <citation type="submission" date="2013-02" db="EMBL/GenBank/DDBJ databases">
        <title>Draft Genome Sequence of Streptomyces aurantiacus, Which Produces Setomimycin.</title>
        <authorList>
            <person name="Gruening B.A."/>
            <person name="Praeg A."/>
            <person name="Erxleben A."/>
            <person name="Guenther S."/>
            <person name="Mueller M."/>
        </authorList>
    </citation>
    <scope>NUCLEOTIDE SEQUENCE [LARGE SCALE GENOMIC DNA]</scope>
    <source>
        <strain evidence="2 3">JA 4570</strain>
    </source>
</reference>
<evidence type="ECO:0000256" key="1">
    <source>
        <dbReference type="SAM" id="Phobius"/>
    </source>
</evidence>
<sequence>MLTAVVLAVPVGKVAWDVGGGEATWEVLTALGPADWPDILIGMVLTNAPLAAVLAVIASRMVYAYFAARSAASPHGRDTASQHGDDTDSPHGPGWRAVAWSVLRIAVNPLATAVLIAVFFGPWWGLATGAVSLALRQGVTFRYRTRRVVSRPRATWQDRVAAGERWVTGVLAGIVLPVTALVGALDGRSWSPVLQCTVDSGHGAERARLIELGRKGNGVVGWDLEAHEVVNGLACGNTGTLAVREPWWRS</sequence>
<feature type="transmembrane region" description="Helical" evidence="1">
    <location>
        <begin position="105"/>
        <end position="126"/>
    </location>
</feature>